<organism evidence="1 2">
    <name type="scientific">Trifolium pratense</name>
    <name type="common">Red clover</name>
    <dbReference type="NCBI Taxonomy" id="57577"/>
    <lineage>
        <taxon>Eukaryota</taxon>
        <taxon>Viridiplantae</taxon>
        <taxon>Streptophyta</taxon>
        <taxon>Embryophyta</taxon>
        <taxon>Tracheophyta</taxon>
        <taxon>Spermatophyta</taxon>
        <taxon>Magnoliopsida</taxon>
        <taxon>eudicotyledons</taxon>
        <taxon>Gunneridae</taxon>
        <taxon>Pentapetalae</taxon>
        <taxon>rosids</taxon>
        <taxon>fabids</taxon>
        <taxon>Fabales</taxon>
        <taxon>Fabaceae</taxon>
        <taxon>Papilionoideae</taxon>
        <taxon>50 kb inversion clade</taxon>
        <taxon>NPAAA clade</taxon>
        <taxon>Hologalegina</taxon>
        <taxon>IRL clade</taxon>
        <taxon>Trifolieae</taxon>
        <taxon>Trifolium</taxon>
    </lineage>
</organism>
<name>A0ACB0JDV8_TRIPR</name>
<gene>
    <name evidence="1" type="ORF">MILVUS5_LOCUS11899</name>
</gene>
<protein>
    <submittedName>
        <fullName evidence="1">Uncharacterized protein</fullName>
    </submittedName>
</protein>
<dbReference type="Proteomes" id="UP001177021">
    <property type="component" value="Unassembled WGS sequence"/>
</dbReference>
<reference evidence="1" key="1">
    <citation type="submission" date="2023-10" db="EMBL/GenBank/DDBJ databases">
        <authorList>
            <person name="Rodriguez Cubillos JULIANA M."/>
            <person name="De Vega J."/>
        </authorList>
    </citation>
    <scope>NUCLEOTIDE SEQUENCE</scope>
</reference>
<evidence type="ECO:0000313" key="1">
    <source>
        <dbReference type="EMBL" id="CAJ2642425.1"/>
    </source>
</evidence>
<sequence length="962" mass="111164">MGTNYNFVWSGPKLNTELDFDYWEMLMTTHLKAHNIWSYVETGLQEGADDTARRRDQLALSQIHQGIEYSMFGKIANAKTAKEAWDILKLSRKGVEKAQKSKLQSLRQEYESKVVEKILRTMSMKFHHVVTTIIESHDTDTLFVAELQGSIESHVNRILEKTEKVKEEALKSQVNFNNAGESSQMGEGRGCDNFNHGGRGNFRGRGRGNFRGRGRGNFNQWRDNNFNNFNPSYQGRGGNNFGSSFRGRGRGNHHQERTNYNCFHCGKSGHTLSEKGYNMQIHNGFCTLIDKNGRFITKVKMTPNRLFSLRIQHDRFPCLSSIIPNDDWLWHMRFGHFHFSGLNYLSRKEYVSGLPVVNIPSGVCETCQIGKKHRDSFPTGKSWRARKILEIVHSDLCSVEIPTPGGCRIKALRTDKGQEYLAGTNFFEQHGIEHQLTTRYTPQQNGVAERKNRTIMDMVRCMLKAKQIPKEFWAEAVATAVYILNRCPTKSVREKTPEKAWSGRRPSIRHLRVFGCIAYAHVPDQLRKKLDDKGGMWNWSSKSQKEPIVTSNGYEEENEQETEHVDLTPDEPETSNRLQRQRRLPARLQDCVLGNDNDPSNEEIINFALFADCEPLNFEEASGDENWIKAMDEEINAIEKNKTWELTELPADKKPIGMKWVYKTKYKPSGEIDRFKARLVAKGYKQKPGIDYFEVFAPVARLDTIRMLISLSAQNNWKIHQMDVKSAFLNGTLEEEAYVEQPAGYVVRGKEDKVYRLKKALYGLKQAPRAWYKKIDSYFLQNGFQRCPFEHTLYIKFIDLGDILIVEDFPYSANKSDVPRSQEWTDKKIVAVLIKLERSFSSLVEELTCKRASSQTSRRSSEFDEAKTLREFRRKKEEEEREKDEKDKEDNKKPQDAEIIIISSDSEAEENEDDADYVEFLASYVPEEEQEEEEEQNLEPIEISSEDAEEKSEISSEYYPSD</sequence>
<proteinExistence type="predicted"/>
<accession>A0ACB0JDV8</accession>
<evidence type="ECO:0000313" key="2">
    <source>
        <dbReference type="Proteomes" id="UP001177021"/>
    </source>
</evidence>
<keyword evidence="2" id="KW-1185">Reference proteome</keyword>
<dbReference type="EMBL" id="CASHSV030000034">
    <property type="protein sequence ID" value="CAJ2642425.1"/>
    <property type="molecule type" value="Genomic_DNA"/>
</dbReference>
<comment type="caution">
    <text evidence="1">The sequence shown here is derived from an EMBL/GenBank/DDBJ whole genome shotgun (WGS) entry which is preliminary data.</text>
</comment>